<evidence type="ECO:0000259" key="1">
    <source>
        <dbReference type="PROSITE" id="PS51782"/>
    </source>
</evidence>
<dbReference type="PANTHER" id="PTHR21666:SF270">
    <property type="entry name" value="MUREIN HYDROLASE ACTIVATOR ENVC"/>
    <property type="match status" value="1"/>
</dbReference>
<dbReference type="EMBL" id="JBHLUU010000124">
    <property type="protein sequence ID" value="MFC0477727.1"/>
    <property type="molecule type" value="Genomic_DNA"/>
</dbReference>
<dbReference type="Gene3D" id="2.70.70.10">
    <property type="entry name" value="Glucose Permease (Domain IIA)"/>
    <property type="match status" value="1"/>
</dbReference>
<evidence type="ECO:0000313" key="2">
    <source>
        <dbReference type="EMBL" id="MFC0477727.1"/>
    </source>
</evidence>
<feature type="domain" description="LysM" evidence="1">
    <location>
        <begin position="220"/>
        <end position="263"/>
    </location>
</feature>
<dbReference type="Pfam" id="PF01476">
    <property type="entry name" value="LysM"/>
    <property type="match status" value="2"/>
</dbReference>
<dbReference type="SUPFAM" id="SSF51261">
    <property type="entry name" value="Duplicated hybrid motif"/>
    <property type="match status" value="1"/>
</dbReference>
<dbReference type="CDD" id="cd00118">
    <property type="entry name" value="LysM"/>
    <property type="match status" value="2"/>
</dbReference>
<protein>
    <submittedName>
        <fullName evidence="2">Peptidoglycan DD-metalloendopeptidase family protein</fullName>
    </submittedName>
</protein>
<name>A0ABV6KWN4_9BACI</name>
<keyword evidence="3" id="KW-1185">Reference proteome</keyword>
<dbReference type="SUPFAM" id="SSF54106">
    <property type="entry name" value="LysM domain"/>
    <property type="match status" value="2"/>
</dbReference>
<dbReference type="InterPro" id="IPR011055">
    <property type="entry name" value="Dup_hybrid_motif"/>
</dbReference>
<gene>
    <name evidence="2" type="ORF">ACFFHF_21295</name>
</gene>
<dbReference type="PROSITE" id="PS51782">
    <property type="entry name" value="LYSM"/>
    <property type="match status" value="2"/>
</dbReference>
<organism evidence="2 3">
    <name type="scientific">Robertmurraya beringensis</name>
    <dbReference type="NCBI Taxonomy" id="641660"/>
    <lineage>
        <taxon>Bacteria</taxon>
        <taxon>Bacillati</taxon>
        <taxon>Bacillota</taxon>
        <taxon>Bacilli</taxon>
        <taxon>Bacillales</taxon>
        <taxon>Bacillaceae</taxon>
        <taxon>Robertmurraya</taxon>
    </lineage>
</organism>
<feature type="domain" description="LysM" evidence="1">
    <location>
        <begin position="269"/>
        <end position="312"/>
    </location>
</feature>
<sequence>MRDYIKRFLIAGLMALCVTLLFLGGKHSQASMNISQETADWIWPADGMITDTYGTRKGSHKGIDIASSLGTPIYSVDGGVVTKSYYSGSYGHVIFVKHQNNIETVYAHLKARFVNAGDTVTAGQQLGEMGSTGDSSGVHLHFEVHLNEWTVDKRNAVNPVLALGDIKVGQEVVVQKREDDSSVLETVAKTRLYEGHGKTYVAKEESESVVLSAEKVESNITHTVKMGETLSAIAEKYNISIHAIKSANHLTSDTIVANQTLTIDESYTNKYVVQEGDTLEHIAHKTGKSVQQLKQVNQLQNDIIIPRQVLQLE</sequence>
<dbReference type="InterPro" id="IPR018392">
    <property type="entry name" value="LysM"/>
</dbReference>
<dbReference type="CDD" id="cd12797">
    <property type="entry name" value="M23_peptidase"/>
    <property type="match status" value="1"/>
</dbReference>
<evidence type="ECO:0000313" key="3">
    <source>
        <dbReference type="Proteomes" id="UP001589738"/>
    </source>
</evidence>
<dbReference type="PANTHER" id="PTHR21666">
    <property type="entry name" value="PEPTIDASE-RELATED"/>
    <property type="match status" value="1"/>
</dbReference>
<dbReference type="InterPro" id="IPR050570">
    <property type="entry name" value="Cell_wall_metabolism_enzyme"/>
</dbReference>
<proteinExistence type="predicted"/>
<reference evidence="2 3" key="1">
    <citation type="submission" date="2024-09" db="EMBL/GenBank/DDBJ databases">
        <authorList>
            <person name="Sun Q."/>
            <person name="Mori K."/>
        </authorList>
    </citation>
    <scope>NUCLEOTIDE SEQUENCE [LARGE SCALE GENOMIC DNA]</scope>
    <source>
        <strain evidence="2 3">CGMCC 1.9126</strain>
    </source>
</reference>
<comment type="caution">
    <text evidence="2">The sequence shown here is derived from an EMBL/GenBank/DDBJ whole genome shotgun (WGS) entry which is preliminary data.</text>
</comment>
<dbReference type="Proteomes" id="UP001589738">
    <property type="component" value="Unassembled WGS sequence"/>
</dbReference>
<dbReference type="SMART" id="SM00257">
    <property type="entry name" value="LysM"/>
    <property type="match status" value="2"/>
</dbReference>
<dbReference type="InterPro" id="IPR036779">
    <property type="entry name" value="LysM_dom_sf"/>
</dbReference>
<dbReference type="InterPro" id="IPR016047">
    <property type="entry name" value="M23ase_b-sheet_dom"/>
</dbReference>
<dbReference type="Gene3D" id="3.10.350.10">
    <property type="entry name" value="LysM domain"/>
    <property type="match status" value="2"/>
</dbReference>
<dbReference type="Pfam" id="PF01551">
    <property type="entry name" value="Peptidase_M23"/>
    <property type="match status" value="1"/>
</dbReference>
<dbReference type="RefSeq" id="WP_160547106.1">
    <property type="nucleotide sequence ID" value="NZ_JBHLUU010000124.1"/>
</dbReference>
<accession>A0ABV6KWN4</accession>